<dbReference type="PANTHER" id="PTHR20857">
    <property type="entry name" value="THIAMINE-PHOSPHATE PYROPHOSPHORYLASE"/>
    <property type="match status" value="1"/>
</dbReference>
<reference evidence="13" key="2">
    <citation type="journal article" date="2021" name="PeerJ">
        <title>Extensive microbial diversity within the chicken gut microbiome revealed by metagenomics and culture.</title>
        <authorList>
            <person name="Gilroy R."/>
            <person name="Ravi A."/>
            <person name="Getino M."/>
            <person name="Pursley I."/>
            <person name="Horton D.L."/>
            <person name="Alikhan N.F."/>
            <person name="Baker D."/>
            <person name="Gharbi K."/>
            <person name="Hall N."/>
            <person name="Watson M."/>
            <person name="Adriaenssens E.M."/>
            <person name="Foster-Nyarko E."/>
            <person name="Jarju S."/>
            <person name="Secka A."/>
            <person name="Antonio M."/>
            <person name="Oren A."/>
            <person name="Chaudhuri R.R."/>
            <person name="La Ragione R."/>
            <person name="Hildebrand F."/>
            <person name="Pallen M.J."/>
        </authorList>
    </citation>
    <scope>NUCLEOTIDE SEQUENCE</scope>
    <source>
        <strain evidence="13">ChiBcec7-5410</strain>
    </source>
</reference>
<dbReference type="HAMAP" id="MF_00097">
    <property type="entry name" value="TMP_synthase"/>
    <property type="match status" value="1"/>
</dbReference>
<feature type="binding site" evidence="9">
    <location>
        <position position="71"/>
    </location>
    <ligand>
        <name>Mg(2+)</name>
        <dbReference type="ChEBI" id="CHEBI:18420"/>
    </ligand>
</feature>
<dbReference type="CDD" id="cd00564">
    <property type="entry name" value="TMP_TenI"/>
    <property type="match status" value="1"/>
</dbReference>
<organism evidence="13 14">
    <name type="scientific">Candidatus Faecivivens stercoripullorum</name>
    <dbReference type="NCBI Taxonomy" id="2840805"/>
    <lineage>
        <taxon>Bacteria</taxon>
        <taxon>Bacillati</taxon>
        <taxon>Bacillota</taxon>
        <taxon>Clostridia</taxon>
        <taxon>Eubacteriales</taxon>
        <taxon>Oscillospiraceae</taxon>
        <taxon>Oscillospiraceae incertae sedis</taxon>
        <taxon>Candidatus Faecivivens</taxon>
    </lineage>
</organism>
<dbReference type="InterPro" id="IPR034291">
    <property type="entry name" value="TMP_synthase"/>
</dbReference>
<comment type="catalytic activity">
    <reaction evidence="7 9 10">
        <text>2-(2-carboxy-4-methylthiazol-5-yl)ethyl phosphate + 4-amino-2-methyl-5-(diphosphooxymethyl)pyrimidine + 2 H(+) = thiamine phosphate + CO2 + diphosphate</text>
        <dbReference type="Rhea" id="RHEA:47848"/>
        <dbReference type="ChEBI" id="CHEBI:15378"/>
        <dbReference type="ChEBI" id="CHEBI:16526"/>
        <dbReference type="ChEBI" id="CHEBI:33019"/>
        <dbReference type="ChEBI" id="CHEBI:37575"/>
        <dbReference type="ChEBI" id="CHEBI:57841"/>
        <dbReference type="ChEBI" id="CHEBI:62890"/>
        <dbReference type="EC" id="2.5.1.3"/>
    </reaction>
</comment>
<evidence type="ECO:0000259" key="12">
    <source>
        <dbReference type="Pfam" id="PF02581"/>
    </source>
</evidence>
<comment type="pathway">
    <text evidence="1 9 11">Cofactor biosynthesis; thiamine diphosphate biosynthesis; thiamine phosphate from 4-amino-2-methyl-5-diphosphomethylpyrimidine and 4-methyl-5-(2-phosphoethyl)-thiazole: step 1/1.</text>
</comment>
<feature type="binding site" evidence="9">
    <location>
        <begin position="38"/>
        <end position="42"/>
    </location>
    <ligand>
        <name>4-amino-2-methyl-5-(diphosphooxymethyl)pyrimidine</name>
        <dbReference type="ChEBI" id="CHEBI:57841"/>
    </ligand>
</feature>
<dbReference type="InterPro" id="IPR036206">
    <property type="entry name" value="ThiamineP_synth_sf"/>
</dbReference>
<comment type="catalytic activity">
    <reaction evidence="8 9 10">
        <text>2-[(2R,5Z)-2-carboxy-4-methylthiazol-5(2H)-ylidene]ethyl phosphate + 4-amino-2-methyl-5-(diphosphooxymethyl)pyrimidine + 2 H(+) = thiamine phosphate + CO2 + diphosphate</text>
        <dbReference type="Rhea" id="RHEA:47844"/>
        <dbReference type="ChEBI" id="CHEBI:15378"/>
        <dbReference type="ChEBI" id="CHEBI:16526"/>
        <dbReference type="ChEBI" id="CHEBI:33019"/>
        <dbReference type="ChEBI" id="CHEBI:37575"/>
        <dbReference type="ChEBI" id="CHEBI:57841"/>
        <dbReference type="ChEBI" id="CHEBI:62899"/>
        <dbReference type="EC" id="2.5.1.3"/>
    </reaction>
</comment>
<evidence type="ECO:0000256" key="4">
    <source>
        <dbReference type="ARBA" id="ARBA00022842"/>
    </source>
</evidence>
<evidence type="ECO:0000313" key="13">
    <source>
        <dbReference type="EMBL" id="HIT94192.1"/>
    </source>
</evidence>
<proteinExistence type="inferred from homology"/>
<evidence type="ECO:0000256" key="10">
    <source>
        <dbReference type="RuleBase" id="RU003826"/>
    </source>
</evidence>
<dbReference type="Gene3D" id="3.20.20.70">
    <property type="entry name" value="Aldolase class I"/>
    <property type="match status" value="1"/>
</dbReference>
<dbReference type="GO" id="GO:0000287">
    <property type="term" value="F:magnesium ion binding"/>
    <property type="evidence" value="ECO:0007669"/>
    <property type="project" value="UniProtKB-UniRule"/>
</dbReference>
<dbReference type="InterPro" id="IPR013785">
    <property type="entry name" value="Aldolase_TIM"/>
</dbReference>
<evidence type="ECO:0000256" key="11">
    <source>
        <dbReference type="RuleBase" id="RU004253"/>
    </source>
</evidence>
<dbReference type="GO" id="GO:0009228">
    <property type="term" value="P:thiamine biosynthetic process"/>
    <property type="evidence" value="ECO:0007669"/>
    <property type="project" value="UniProtKB-KW"/>
</dbReference>
<evidence type="ECO:0000256" key="1">
    <source>
        <dbReference type="ARBA" id="ARBA00005165"/>
    </source>
</evidence>
<comment type="function">
    <text evidence="9">Condenses 4-methyl-5-(beta-hydroxyethyl)thiazole monophosphate (THZ-P) and 2-methyl-4-amino-5-hydroxymethyl pyrimidine pyrophosphate (HMP-PP) to form thiamine monophosphate (TMP).</text>
</comment>
<protein>
    <recommendedName>
        <fullName evidence="9">Thiamine-phosphate synthase</fullName>
        <shortName evidence="9">TP synthase</shortName>
        <shortName evidence="9">TPS</shortName>
        <ecNumber evidence="9">2.5.1.3</ecNumber>
    </recommendedName>
    <alternativeName>
        <fullName evidence="9">Thiamine-phosphate pyrophosphorylase</fullName>
        <shortName evidence="9">TMP pyrophosphorylase</shortName>
        <shortName evidence="9">TMP-PPase</shortName>
    </alternativeName>
</protein>
<evidence type="ECO:0000256" key="6">
    <source>
        <dbReference type="ARBA" id="ARBA00047334"/>
    </source>
</evidence>
<evidence type="ECO:0000256" key="8">
    <source>
        <dbReference type="ARBA" id="ARBA00047883"/>
    </source>
</evidence>
<feature type="binding site" evidence="9">
    <location>
        <position position="70"/>
    </location>
    <ligand>
        <name>4-amino-2-methyl-5-(diphosphooxymethyl)pyrimidine</name>
        <dbReference type="ChEBI" id="CHEBI:57841"/>
    </ligand>
</feature>
<evidence type="ECO:0000256" key="2">
    <source>
        <dbReference type="ARBA" id="ARBA00022679"/>
    </source>
</evidence>
<comment type="caution">
    <text evidence="13">The sequence shown here is derived from an EMBL/GenBank/DDBJ whole genome shotgun (WGS) entry which is preliminary data.</text>
</comment>
<comment type="similarity">
    <text evidence="9 10">Belongs to the thiamine-phosphate synthase family.</text>
</comment>
<feature type="binding site" evidence="9">
    <location>
        <position position="138"/>
    </location>
    <ligand>
        <name>4-amino-2-methyl-5-(diphosphooxymethyl)pyrimidine</name>
        <dbReference type="ChEBI" id="CHEBI:57841"/>
    </ligand>
</feature>
<evidence type="ECO:0000256" key="7">
    <source>
        <dbReference type="ARBA" id="ARBA00047851"/>
    </source>
</evidence>
<dbReference type="FunFam" id="3.20.20.70:FF:000096">
    <property type="entry name" value="Thiamine-phosphate synthase"/>
    <property type="match status" value="1"/>
</dbReference>
<dbReference type="Proteomes" id="UP000824160">
    <property type="component" value="Unassembled WGS sequence"/>
</dbReference>
<feature type="binding site" evidence="9">
    <location>
        <position position="165"/>
    </location>
    <ligand>
        <name>2-[(2R,5Z)-2-carboxy-4-methylthiazol-5(2H)-ylidene]ethyl phosphate</name>
        <dbReference type="ChEBI" id="CHEBI:62899"/>
    </ligand>
</feature>
<dbReference type="GO" id="GO:0004789">
    <property type="term" value="F:thiamine-phosphate diphosphorylase activity"/>
    <property type="evidence" value="ECO:0007669"/>
    <property type="project" value="UniProtKB-UniRule"/>
</dbReference>
<feature type="binding site" evidence="9">
    <location>
        <position position="109"/>
    </location>
    <ligand>
        <name>4-amino-2-methyl-5-(diphosphooxymethyl)pyrimidine</name>
        <dbReference type="ChEBI" id="CHEBI:57841"/>
    </ligand>
</feature>
<feature type="binding site" evidence="9">
    <location>
        <position position="90"/>
    </location>
    <ligand>
        <name>Mg(2+)</name>
        <dbReference type="ChEBI" id="CHEBI:18420"/>
    </ligand>
</feature>
<keyword evidence="2 9" id="KW-0808">Transferase</keyword>
<dbReference type="GO" id="GO:0005737">
    <property type="term" value="C:cytoplasm"/>
    <property type="evidence" value="ECO:0007669"/>
    <property type="project" value="TreeGrafter"/>
</dbReference>
<keyword evidence="3 9" id="KW-0479">Metal-binding</keyword>
<comment type="caution">
    <text evidence="9">Lacks conserved residue(s) required for the propagation of feature annotation.</text>
</comment>
<dbReference type="AlphaFoldDB" id="A0A9D1H6W4"/>
<accession>A0A9D1H6W4</accession>
<evidence type="ECO:0000256" key="5">
    <source>
        <dbReference type="ARBA" id="ARBA00022977"/>
    </source>
</evidence>
<evidence type="ECO:0000256" key="9">
    <source>
        <dbReference type="HAMAP-Rule" id="MF_00097"/>
    </source>
</evidence>
<dbReference type="SUPFAM" id="SSF51391">
    <property type="entry name" value="Thiamin phosphate synthase"/>
    <property type="match status" value="1"/>
</dbReference>
<keyword evidence="4 9" id="KW-0460">Magnesium</keyword>
<dbReference type="PANTHER" id="PTHR20857:SF23">
    <property type="entry name" value="THIAMINE BIOSYNTHETIC BIFUNCTIONAL ENZYME"/>
    <property type="match status" value="1"/>
</dbReference>
<name>A0A9D1H6W4_9FIRM</name>
<dbReference type="InterPro" id="IPR022998">
    <property type="entry name" value="ThiamineP_synth_TenI"/>
</dbReference>
<comment type="catalytic activity">
    <reaction evidence="6 9 10">
        <text>4-methyl-5-(2-phosphooxyethyl)-thiazole + 4-amino-2-methyl-5-(diphosphooxymethyl)pyrimidine + H(+) = thiamine phosphate + diphosphate</text>
        <dbReference type="Rhea" id="RHEA:22328"/>
        <dbReference type="ChEBI" id="CHEBI:15378"/>
        <dbReference type="ChEBI" id="CHEBI:33019"/>
        <dbReference type="ChEBI" id="CHEBI:37575"/>
        <dbReference type="ChEBI" id="CHEBI:57841"/>
        <dbReference type="ChEBI" id="CHEBI:58296"/>
        <dbReference type="EC" id="2.5.1.3"/>
    </reaction>
</comment>
<dbReference type="NCBIfam" id="TIGR00693">
    <property type="entry name" value="thiE"/>
    <property type="match status" value="1"/>
</dbReference>
<dbReference type="Pfam" id="PF02581">
    <property type="entry name" value="TMP-TENI"/>
    <property type="match status" value="1"/>
</dbReference>
<evidence type="ECO:0000256" key="3">
    <source>
        <dbReference type="ARBA" id="ARBA00022723"/>
    </source>
</evidence>
<sequence>MKPQFDLTLYLVTDPKLSDGDLPGKVDTAIQGGVTLVQLREKTADSRQFLETALRVREVTDRYGIPLIINDRIDIALACNAAGVHLGQQDIPCKIAREILGPDKLIGVTAKTVEQAIQAERDGADYLGCGALFPSGAKPEAQPMTLSTLSEILASVHIPVTAIGGINAENVHLPVEAGANGVAVVSAILGQPDVSAAARKLREKIEAANPSG</sequence>
<feature type="domain" description="Thiamine phosphate synthase/TenI" evidence="12">
    <location>
        <begin position="9"/>
        <end position="188"/>
    </location>
</feature>
<evidence type="ECO:0000313" key="14">
    <source>
        <dbReference type="Proteomes" id="UP000824160"/>
    </source>
</evidence>
<comment type="cofactor">
    <cofactor evidence="9">
        <name>Mg(2+)</name>
        <dbReference type="ChEBI" id="CHEBI:18420"/>
    </cofactor>
    <text evidence="9">Binds 1 Mg(2+) ion per subunit.</text>
</comment>
<dbReference type="EC" id="2.5.1.3" evidence="9"/>
<dbReference type="GO" id="GO:0009229">
    <property type="term" value="P:thiamine diphosphate biosynthetic process"/>
    <property type="evidence" value="ECO:0007669"/>
    <property type="project" value="UniProtKB-UniRule"/>
</dbReference>
<keyword evidence="5 9" id="KW-0784">Thiamine biosynthesis</keyword>
<dbReference type="EMBL" id="DVLW01000092">
    <property type="protein sequence ID" value="HIT94192.1"/>
    <property type="molecule type" value="Genomic_DNA"/>
</dbReference>
<feature type="binding site" evidence="9">
    <location>
        <begin position="185"/>
        <end position="186"/>
    </location>
    <ligand>
        <name>2-[(2R,5Z)-2-carboxy-4-methylthiazol-5(2H)-ylidene]ethyl phosphate</name>
        <dbReference type="ChEBI" id="CHEBI:62899"/>
    </ligand>
</feature>
<gene>
    <name evidence="9 13" type="primary">thiE</name>
    <name evidence="13" type="ORF">IAC43_03330</name>
</gene>
<reference evidence="13" key="1">
    <citation type="submission" date="2020-10" db="EMBL/GenBank/DDBJ databases">
        <authorList>
            <person name="Gilroy R."/>
        </authorList>
    </citation>
    <scope>NUCLEOTIDE SEQUENCE</scope>
    <source>
        <strain evidence="13">ChiBcec7-5410</strain>
    </source>
</reference>